<feature type="compositionally biased region" description="Basic and acidic residues" evidence="1">
    <location>
        <begin position="105"/>
        <end position="114"/>
    </location>
</feature>
<evidence type="ECO:0000256" key="1">
    <source>
        <dbReference type="SAM" id="MobiDB-lite"/>
    </source>
</evidence>
<protein>
    <recommendedName>
        <fullName evidence="3">DUF7719 domain-containing protein</fullName>
    </recommendedName>
</protein>
<feature type="transmembrane region" description="Helical" evidence="2">
    <location>
        <begin position="212"/>
        <end position="231"/>
    </location>
</feature>
<dbReference type="PANTHER" id="PTHR37846">
    <property type="entry name" value="YALI0B21296P"/>
    <property type="match status" value="1"/>
</dbReference>
<keyword evidence="2" id="KW-0472">Membrane</keyword>
<sequence>MRSRDFASFVLPPSTNANPYPILHEDRQPRVYSLASILSSILTKMEGSKNRKQRRAAAAAAAAAASTPDSSFNPSSIPLAHPQGTSPDNIPRGKTLVELIAERQNEILGKEQRGTAKSGPETQFMTVDPLSGKISQLNPSMLPKEQSDEGDRAGPATEDSQIEPGTADDGIDAPIPPLIDTLLLSVPLTTLHLTLAYLAAHQYAQTIELEKLLRESAFVAFPMLTFLIHLAHGHIVSMHRGNTKQEKISLFPWSQDNLTLSFVRKLLFPPSLRTMAFLPVAVLLGSKLMTMTNEDPYYAVMKRAPAIGTLWVWSILEIPVGAAALGALGPLIWGVWWKGYGIF</sequence>
<feature type="transmembrane region" description="Helical" evidence="2">
    <location>
        <begin position="310"/>
        <end position="336"/>
    </location>
</feature>
<organism evidence="4 5">
    <name type="scientific">Aspergillus hiratsukae</name>
    <dbReference type="NCBI Taxonomy" id="1194566"/>
    <lineage>
        <taxon>Eukaryota</taxon>
        <taxon>Fungi</taxon>
        <taxon>Dikarya</taxon>
        <taxon>Ascomycota</taxon>
        <taxon>Pezizomycotina</taxon>
        <taxon>Eurotiomycetes</taxon>
        <taxon>Eurotiomycetidae</taxon>
        <taxon>Eurotiales</taxon>
        <taxon>Aspergillaceae</taxon>
        <taxon>Aspergillus</taxon>
        <taxon>Aspergillus subgen. Fumigati</taxon>
    </lineage>
</organism>
<evidence type="ECO:0000259" key="3">
    <source>
        <dbReference type="Pfam" id="PF24841"/>
    </source>
</evidence>
<evidence type="ECO:0000313" key="4">
    <source>
        <dbReference type="EMBL" id="KAF7164993.1"/>
    </source>
</evidence>
<dbReference type="AlphaFoldDB" id="A0A8H6Q2C2"/>
<feature type="region of interest" description="Disordered" evidence="1">
    <location>
        <begin position="59"/>
        <end position="90"/>
    </location>
</feature>
<dbReference type="PANTHER" id="PTHR37846:SF1">
    <property type="entry name" value="DEACETYLASE-LIKE PROTEIN"/>
    <property type="match status" value="1"/>
</dbReference>
<name>A0A8H6Q2C2_9EURO</name>
<proteinExistence type="predicted"/>
<feature type="domain" description="DUF7719" evidence="3">
    <location>
        <begin position="273"/>
        <end position="342"/>
    </location>
</feature>
<feature type="region of interest" description="Disordered" evidence="1">
    <location>
        <begin position="105"/>
        <end position="171"/>
    </location>
</feature>
<reference evidence="4" key="1">
    <citation type="submission" date="2020-06" db="EMBL/GenBank/DDBJ databases">
        <title>Draft genome sequences of strains closely related to Aspergillus parafelis and Aspergillus hiratsukae.</title>
        <authorList>
            <person name="Dos Santos R.A.C."/>
            <person name="Rivero-Menendez O."/>
            <person name="Steenwyk J.L."/>
            <person name="Mead M.E."/>
            <person name="Goldman G.H."/>
            <person name="Alastruey-Izquierdo A."/>
            <person name="Rokas A."/>
        </authorList>
    </citation>
    <scope>NUCLEOTIDE SEQUENCE</scope>
    <source>
        <strain evidence="4">CNM-CM6106</strain>
    </source>
</reference>
<evidence type="ECO:0000256" key="2">
    <source>
        <dbReference type="SAM" id="Phobius"/>
    </source>
</evidence>
<accession>A0A8H6Q2C2</accession>
<gene>
    <name evidence="4" type="ORF">CNMCM6106_001315</name>
</gene>
<dbReference type="Pfam" id="PF24841">
    <property type="entry name" value="DUF7719"/>
    <property type="match status" value="1"/>
</dbReference>
<dbReference type="InterPro" id="IPR056136">
    <property type="entry name" value="DUF7719"/>
</dbReference>
<dbReference type="EMBL" id="JACBAF010002178">
    <property type="protein sequence ID" value="KAF7164993.1"/>
    <property type="molecule type" value="Genomic_DNA"/>
</dbReference>
<keyword evidence="2" id="KW-0812">Transmembrane</keyword>
<feature type="compositionally biased region" description="Polar residues" evidence="1">
    <location>
        <begin position="67"/>
        <end position="76"/>
    </location>
</feature>
<dbReference type="Proteomes" id="UP000662466">
    <property type="component" value="Unassembled WGS sequence"/>
</dbReference>
<keyword evidence="2" id="KW-1133">Transmembrane helix</keyword>
<comment type="caution">
    <text evidence="4">The sequence shown here is derived from an EMBL/GenBank/DDBJ whole genome shotgun (WGS) entry which is preliminary data.</text>
</comment>
<evidence type="ECO:0000313" key="5">
    <source>
        <dbReference type="Proteomes" id="UP000662466"/>
    </source>
</evidence>